<dbReference type="HAMAP" id="MF_01302_B">
    <property type="entry name" value="Ribosomal_uS8_B"/>
    <property type="match status" value="1"/>
</dbReference>
<evidence type="ECO:0000256" key="1">
    <source>
        <dbReference type="ARBA" id="ARBA00006471"/>
    </source>
</evidence>
<dbReference type="InterPro" id="IPR035987">
    <property type="entry name" value="Ribosomal_uS8_sf"/>
</dbReference>
<dbReference type="SUPFAM" id="SSF56047">
    <property type="entry name" value="Ribosomal protein S8"/>
    <property type="match status" value="1"/>
</dbReference>
<comment type="subunit">
    <text evidence="5">Part of the 30S ribosomal subunit. Contacts proteins S5 and S12.</text>
</comment>
<dbReference type="GO" id="GO:0006412">
    <property type="term" value="P:translation"/>
    <property type="evidence" value="ECO:0007669"/>
    <property type="project" value="UniProtKB-UniRule"/>
</dbReference>
<evidence type="ECO:0000256" key="2">
    <source>
        <dbReference type="ARBA" id="ARBA00022980"/>
    </source>
</evidence>
<evidence type="ECO:0000313" key="7">
    <source>
        <dbReference type="EMBL" id="KKP78113.1"/>
    </source>
</evidence>
<dbReference type="GO" id="GO:0005840">
    <property type="term" value="C:ribosome"/>
    <property type="evidence" value="ECO:0007669"/>
    <property type="project" value="UniProtKB-KW"/>
</dbReference>
<dbReference type="PROSITE" id="PS00053">
    <property type="entry name" value="RIBOSOMAL_S8"/>
    <property type="match status" value="1"/>
</dbReference>
<reference evidence="7 8" key="1">
    <citation type="journal article" date="2015" name="Nature">
        <title>rRNA introns, odd ribosomes, and small enigmatic genomes across a large radiation of phyla.</title>
        <authorList>
            <person name="Brown C.T."/>
            <person name="Hug L.A."/>
            <person name="Thomas B.C."/>
            <person name="Sharon I."/>
            <person name="Castelle C.J."/>
            <person name="Singh A."/>
            <person name="Wilkins M.J."/>
            <person name="Williams K.H."/>
            <person name="Banfield J.F."/>
        </authorList>
    </citation>
    <scope>NUCLEOTIDE SEQUENCE [LARGE SCALE GENOMIC DNA]</scope>
</reference>
<evidence type="ECO:0000256" key="3">
    <source>
        <dbReference type="ARBA" id="ARBA00023274"/>
    </source>
</evidence>
<keyword evidence="5" id="KW-0694">RNA-binding</keyword>
<dbReference type="GO" id="GO:0019843">
    <property type="term" value="F:rRNA binding"/>
    <property type="evidence" value="ECO:0007669"/>
    <property type="project" value="UniProtKB-UniRule"/>
</dbReference>
<dbReference type="AlphaFoldDB" id="A0A0G0CAA0"/>
<comment type="function">
    <text evidence="5">One of the primary rRNA binding proteins, it binds directly to 16S rRNA central domain where it helps coordinate assembly of the platform of the 30S subunit.</text>
</comment>
<keyword evidence="3 5" id="KW-0687">Ribonucleoprotein</keyword>
<dbReference type="NCBIfam" id="NF001109">
    <property type="entry name" value="PRK00136.1"/>
    <property type="match status" value="1"/>
</dbReference>
<keyword evidence="5" id="KW-0699">rRNA-binding</keyword>
<dbReference type="Pfam" id="PF00410">
    <property type="entry name" value="Ribosomal_S8"/>
    <property type="match status" value="1"/>
</dbReference>
<evidence type="ECO:0000256" key="4">
    <source>
        <dbReference type="ARBA" id="ARBA00035258"/>
    </source>
</evidence>
<gene>
    <name evidence="5" type="primary">rpsH</name>
    <name evidence="7" type="ORF">UR73_C0003G0008</name>
</gene>
<proteinExistence type="inferred from homology"/>
<dbReference type="FunFam" id="3.30.1490.10:FF:000001">
    <property type="entry name" value="30S ribosomal protein S8"/>
    <property type="match status" value="1"/>
</dbReference>
<dbReference type="GO" id="GO:0005737">
    <property type="term" value="C:cytoplasm"/>
    <property type="evidence" value="ECO:0007669"/>
    <property type="project" value="UniProtKB-ARBA"/>
</dbReference>
<evidence type="ECO:0000313" key="8">
    <source>
        <dbReference type="Proteomes" id="UP000034816"/>
    </source>
</evidence>
<dbReference type="GO" id="GO:1990904">
    <property type="term" value="C:ribonucleoprotein complex"/>
    <property type="evidence" value="ECO:0007669"/>
    <property type="project" value="UniProtKB-KW"/>
</dbReference>
<dbReference type="Gene3D" id="3.30.1490.10">
    <property type="match status" value="1"/>
</dbReference>
<dbReference type="InterPro" id="IPR047863">
    <property type="entry name" value="Ribosomal_uS8_CS"/>
</dbReference>
<dbReference type="PANTHER" id="PTHR11758">
    <property type="entry name" value="40S RIBOSOMAL PROTEIN S15A"/>
    <property type="match status" value="1"/>
</dbReference>
<comment type="caution">
    <text evidence="7">The sequence shown here is derived from an EMBL/GenBank/DDBJ whole genome shotgun (WGS) entry which is preliminary data.</text>
</comment>
<sequence length="125" mass="14049">MNDLIADLLARIQNGIMRKKETVEVVNTKINRGILDVLKMEEMIKEYVDNGRMLEVEVMYDGLEPVISHFERVSKPGQRVYVSKKDIVPIMNGRGISIISTPQGLMSGAMAKSKNLGGELICKIW</sequence>
<comment type="similarity">
    <text evidence="1 5 6">Belongs to the universal ribosomal protein uS8 family.</text>
</comment>
<evidence type="ECO:0000256" key="5">
    <source>
        <dbReference type="HAMAP-Rule" id="MF_01302"/>
    </source>
</evidence>
<dbReference type="Gene3D" id="3.30.1370.30">
    <property type="match status" value="1"/>
</dbReference>
<dbReference type="InterPro" id="IPR000630">
    <property type="entry name" value="Ribosomal_uS8"/>
</dbReference>
<organism evidence="7 8">
    <name type="scientific">candidate division WS6 bacterium GW2011_GWF1_35_23</name>
    <dbReference type="NCBI Taxonomy" id="1619097"/>
    <lineage>
        <taxon>Bacteria</taxon>
        <taxon>Candidatus Dojkabacteria</taxon>
    </lineage>
</organism>
<dbReference type="GO" id="GO:0003735">
    <property type="term" value="F:structural constituent of ribosome"/>
    <property type="evidence" value="ECO:0007669"/>
    <property type="project" value="InterPro"/>
</dbReference>
<dbReference type="Proteomes" id="UP000034816">
    <property type="component" value="Unassembled WGS sequence"/>
</dbReference>
<keyword evidence="2 5" id="KW-0689">Ribosomal protein</keyword>
<protein>
    <recommendedName>
        <fullName evidence="4 5">Small ribosomal subunit protein uS8</fullName>
    </recommendedName>
</protein>
<evidence type="ECO:0000256" key="6">
    <source>
        <dbReference type="RuleBase" id="RU003660"/>
    </source>
</evidence>
<dbReference type="EMBL" id="LBQH01000003">
    <property type="protein sequence ID" value="KKP78113.1"/>
    <property type="molecule type" value="Genomic_DNA"/>
</dbReference>
<accession>A0A0G0CAA0</accession>
<name>A0A0G0CAA0_9BACT</name>